<dbReference type="FunFam" id="2.60.40.60:FF:000011">
    <property type="entry name" value="Cadherin 1"/>
    <property type="match status" value="1"/>
</dbReference>
<dbReference type="GO" id="GO:0008013">
    <property type="term" value="F:beta-catenin binding"/>
    <property type="evidence" value="ECO:0007669"/>
    <property type="project" value="TreeGrafter"/>
</dbReference>
<dbReference type="InterPro" id="IPR014868">
    <property type="entry name" value="Cadherin_pro_dom"/>
</dbReference>
<dbReference type="GO" id="GO:0043296">
    <property type="term" value="C:apical junction complex"/>
    <property type="evidence" value="ECO:0007669"/>
    <property type="project" value="TreeGrafter"/>
</dbReference>
<evidence type="ECO:0000256" key="9">
    <source>
        <dbReference type="ARBA" id="ARBA00022737"/>
    </source>
</evidence>
<dbReference type="GO" id="GO:0044331">
    <property type="term" value="P:cell-cell adhesion mediated by cadherin"/>
    <property type="evidence" value="ECO:0007669"/>
    <property type="project" value="TreeGrafter"/>
</dbReference>
<dbReference type="FunFam" id="2.60.40.60:FF:000027">
    <property type="entry name" value="Cadherin 2"/>
    <property type="match status" value="1"/>
</dbReference>
<evidence type="ECO:0000256" key="8">
    <source>
        <dbReference type="ARBA" id="ARBA00022729"/>
    </source>
</evidence>
<evidence type="ECO:0000256" key="3">
    <source>
        <dbReference type="ARBA" id="ARBA00004568"/>
    </source>
</evidence>
<keyword evidence="7" id="KW-0479">Metal-binding</keyword>
<evidence type="ECO:0000313" key="22">
    <source>
        <dbReference type="Ensembl" id="ENSNLEP00000032397.1"/>
    </source>
</evidence>
<evidence type="ECO:0000256" key="1">
    <source>
        <dbReference type="ARBA" id="ARBA00004251"/>
    </source>
</evidence>
<evidence type="ECO:0000313" key="23">
    <source>
        <dbReference type="Proteomes" id="UP000001073"/>
    </source>
</evidence>
<dbReference type="InterPro" id="IPR002126">
    <property type="entry name" value="Cadherin-like_dom"/>
</dbReference>
<dbReference type="GO" id="GO:0034332">
    <property type="term" value="P:adherens junction organization"/>
    <property type="evidence" value="ECO:0007669"/>
    <property type="project" value="TreeGrafter"/>
</dbReference>
<evidence type="ECO:0000256" key="14">
    <source>
        <dbReference type="ARBA" id="ARBA00023180"/>
    </source>
</evidence>
<dbReference type="SUPFAM" id="SSF49313">
    <property type="entry name" value="Cadherin-like"/>
    <property type="match status" value="5"/>
</dbReference>
<dbReference type="EMBL" id="ADFV01013829">
    <property type="status" value="NOT_ANNOTATED_CDS"/>
    <property type="molecule type" value="Genomic_DNA"/>
</dbReference>
<dbReference type="InterPro" id="IPR020894">
    <property type="entry name" value="Cadherin_CS"/>
</dbReference>
<reference evidence="22 23" key="1">
    <citation type="submission" date="2012-10" db="EMBL/GenBank/DDBJ databases">
        <authorList>
            <consortium name="Gibbon Genome Sequencing Consortium"/>
        </authorList>
    </citation>
    <scope>NUCLEOTIDE SEQUENCE [LARGE SCALE GENOMIC DNA]</scope>
</reference>
<feature type="domain" description="Cadherin" evidence="21">
    <location>
        <begin position="240"/>
        <end position="352"/>
    </location>
</feature>
<dbReference type="SMART" id="SM00112">
    <property type="entry name" value="CA"/>
    <property type="match status" value="4"/>
</dbReference>
<evidence type="ECO:0000256" key="2">
    <source>
        <dbReference type="ARBA" id="ARBA00004536"/>
    </source>
</evidence>
<dbReference type="EMBL" id="ADFV01013838">
    <property type="status" value="NOT_ANNOTATED_CDS"/>
    <property type="molecule type" value="Genomic_DNA"/>
</dbReference>
<evidence type="ECO:0000256" key="17">
    <source>
        <dbReference type="ARBA" id="ARBA00032684"/>
    </source>
</evidence>
<dbReference type="FunFam" id="2.60.40.60:FF:000022">
    <property type="entry name" value="Cadherin 2"/>
    <property type="match status" value="1"/>
</dbReference>
<dbReference type="EMBL" id="ADFV01013837">
    <property type="status" value="NOT_ANNOTATED_CDS"/>
    <property type="molecule type" value="Genomic_DNA"/>
</dbReference>
<gene>
    <name evidence="22" type="primary">CDH1</name>
</gene>
<keyword evidence="8" id="KW-0732">Signal</keyword>
<dbReference type="GO" id="GO:0016342">
    <property type="term" value="C:catenin complex"/>
    <property type="evidence" value="ECO:0007669"/>
    <property type="project" value="TreeGrafter"/>
</dbReference>
<accession>A0A2I3GMB2</accession>
<evidence type="ECO:0000256" key="11">
    <source>
        <dbReference type="ARBA" id="ARBA00022889"/>
    </source>
</evidence>
<feature type="domain" description="Cadherin" evidence="21">
    <location>
        <begin position="465"/>
        <end position="573"/>
    </location>
</feature>
<dbReference type="Gene3D" id="2.60.40.60">
    <property type="entry name" value="Cadherins"/>
    <property type="match status" value="5"/>
</dbReference>
<keyword evidence="14" id="KW-0325">Glycoprotein</keyword>
<protein>
    <recommendedName>
        <fullName evidence="15">Cadherin-1</fullName>
    </recommendedName>
    <alternativeName>
        <fullName evidence="17">Epithelial cadherin</fullName>
    </alternativeName>
    <alternativeName>
        <fullName evidence="19">Uvomorulin</fullName>
    </alternativeName>
</protein>
<comment type="function">
    <text evidence="18">Cadherins are calcium-dependent cell adhesion proteins. They preferentially interact with themselves in a homophilic manner in connecting cells; cadherins may thus contribute to the sorting of heterogeneous cell types. CDH1 is involved in mechanisms regulating cell-cell adhesions, mobility and proliferation of epithelial cells. Promotes organization of radial actin fiber structure and cellular response to contractile forces, via its interaction with AMOTL2 which facilitates anchoring of radial actin fibers to CDH1 junction complexes at the cell membrane. Plays a role in the early stages of desmosome cell-cell junction formation via facilitating the recruitment of DSG2 and DSP to desmosome plaques. Has a potent invasive suppressor role. It is a ligand for integrin alpha-E/beta-7.</text>
</comment>
<evidence type="ECO:0000256" key="13">
    <source>
        <dbReference type="ARBA" id="ARBA00023136"/>
    </source>
</evidence>
<keyword evidence="6" id="KW-0812">Transmembrane</keyword>
<keyword evidence="10 20" id="KW-0106">Calcium</keyword>
<dbReference type="AlphaFoldDB" id="A0A2I3GMB2"/>
<dbReference type="EMBL" id="ADFV01013835">
    <property type="status" value="NOT_ANNOTATED_CDS"/>
    <property type="molecule type" value="Genomic_DNA"/>
</dbReference>
<dbReference type="SMART" id="SM01055">
    <property type="entry name" value="Cadherin_pro"/>
    <property type="match status" value="1"/>
</dbReference>
<sequence>EHGRIWVYNPVADPESSPFSLSVSSRHLLRLPLFEDCTGRQRTAYFSLDTRFKVGTDGVITVKRPLQFHNPQIHFLVYAWDSTYRKFSTKVTLNTVGHHHRPPPHQASVSGIQAELLTFPNSSPGLRRQKRDWVIPPISCPENEKGPFPKNLVQIKSNKDKEGKVFYSITGQGADTPPVGVFIIERETGWLKVTEPLDREHIATYTLFSHAVSSNGNAVEDPMEIVITVTDQNDNKPEFTQEVFKGSVMEGALPGTSVMEVTATDADDDVNTYNAAIAYTILSQDPELPDKNMFTINKNTGVISVVTTGLDRESFPTYTLVVQAADLQGDGLSTTATAVITVTDTNDNPPIFNPTTYKGQVPENEANVVITTLKVTDADAPNTPAWEAVYTILNDNDGQFVVTTNPANNDGILKTAKVWLDFEAKQQYILHVAVTNVVPFEVSLTTSTATVTVDVLDVNEAPIFVPPEKRVEVSEDFGVGQEITSYTAREPDTFMEQKITYRIWRDTANWLEINPDTGAISTRAELDRENFEHVKNSTYTALIIATDNGSPVATGTGTLLLILSDVNDNAPIPEPRTIFFCERNPKPQVINIIDAGLKLLVSTSPPALASQSVGIIGMSHCA</sequence>
<dbReference type="Pfam" id="PF00028">
    <property type="entry name" value="Cadherin"/>
    <property type="match status" value="4"/>
</dbReference>
<dbReference type="CDD" id="cd11304">
    <property type="entry name" value="Cadherin_repeat"/>
    <property type="match status" value="3"/>
</dbReference>
<dbReference type="PROSITE" id="PS00232">
    <property type="entry name" value="CADHERIN_1"/>
    <property type="match status" value="2"/>
</dbReference>
<evidence type="ECO:0000256" key="18">
    <source>
        <dbReference type="ARBA" id="ARBA00059145"/>
    </source>
</evidence>
<dbReference type="CDD" id="cd00031">
    <property type="entry name" value="CA_like"/>
    <property type="match status" value="1"/>
</dbReference>
<dbReference type="FunFam" id="2.60.40.60:FF:000191">
    <property type="entry name" value="Cadherin 1"/>
    <property type="match status" value="1"/>
</dbReference>
<dbReference type="GO" id="GO:0007416">
    <property type="term" value="P:synapse assembly"/>
    <property type="evidence" value="ECO:0007669"/>
    <property type="project" value="TreeGrafter"/>
</dbReference>
<evidence type="ECO:0000256" key="7">
    <source>
        <dbReference type="ARBA" id="ARBA00022723"/>
    </source>
</evidence>
<dbReference type="GO" id="GO:0005737">
    <property type="term" value="C:cytoplasm"/>
    <property type="evidence" value="ECO:0007669"/>
    <property type="project" value="TreeGrafter"/>
</dbReference>
<dbReference type="GO" id="GO:0000902">
    <property type="term" value="P:cell morphogenesis"/>
    <property type="evidence" value="ECO:0007669"/>
    <property type="project" value="TreeGrafter"/>
</dbReference>
<dbReference type="PANTHER" id="PTHR24027:SF319">
    <property type="entry name" value="CADHERIN-1"/>
    <property type="match status" value="1"/>
</dbReference>
<organism evidence="22 23">
    <name type="scientific">Nomascus leucogenys</name>
    <name type="common">Northern white-cheeked gibbon</name>
    <name type="synonym">Hylobates leucogenys</name>
    <dbReference type="NCBI Taxonomy" id="61853"/>
    <lineage>
        <taxon>Eukaryota</taxon>
        <taxon>Metazoa</taxon>
        <taxon>Chordata</taxon>
        <taxon>Craniata</taxon>
        <taxon>Vertebrata</taxon>
        <taxon>Euteleostomi</taxon>
        <taxon>Mammalia</taxon>
        <taxon>Eutheria</taxon>
        <taxon>Euarchontoglires</taxon>
        <taxon>Primates</taxon>
        <taxon>Haplorrhini</taxon>
        <taxon>Catarrhini</taxon>
        <taxon>Hylobatidae</taxon>
        <taxon>Nomascus</taxon>
    </lineage>
</organism>
<dbReference type="FunFam" id="2.60.40.60:FF:000019">
    <property type="entry name" value="Cadherin 2"/>
    <property type="match status" value="1"/>
</dbReference>
<dbReference type="PRINTS" id="PR00205">
    <property type="entry name" value="CADHERIN"/>
</dbReference>
<evidence type="ECO:0000256" key="10">
    <source>
        <dbReference type="ARBA" id="ARBA00022837"/>
    </source>
</evidence>
<dbReference type="GO" id="GO:0005509">
    <property type="term" value="F:calcium ion binding"/>
    <property type="evidence" value="ECO:0007669"/>
    <property type="project" value="UniProtKB-UniRule"/>
</dbReference>
<evidence type="ECO:0000256" key="4">
    <source>
        <dbReference type="ARBA" id="ARBA00022475"/>
    </source>
</evidence>
<feature type="domain" description="Cadherin" evidence="21">
    <location>
        <begin position="157"/>
        <end position="239"/>
    </location>
</feature>
<keyword evidence="9" id="KW-0677">Repeat</keyword>
<evidence type="ECO:0000256" key="12">
    <source>
        <dbReference type="ARBA" id="ARBA00022989"/>
    </source>
</evidence>
<dbReference type="GO" id="GO:0045296">
    <property type="term" value="F:cadherin binding"/>
    <property type="evidence" value="ECO:0007669"/>
    <property type="project" value="TreeGrafter"/>
</dbReference>
<dbReference type="GO" id="GO:0007043">
    <property type="term" value="P:cell-cell junction assembly"/>
    <property type="evidence" value="ECO:0007669"/>
    <property type="project" value="TreeGrafter"/>
</dbReference>
<dbReference type="GO" id="GO:0005912">
    <property type="term" value="C:adherens junction"/>
    <property type="evidence" value="ECO:0007669"/>
    <property type="project" value="UniProtKB-SubCell"/>
</dbReference>
<dbReference type="GO" id="GO:0016477">
    <property type="term" value="P:cell migration"/>
    <property type="evidence" value="ECO:0007669"/>
    <property type="project" value="TreeGrafter"/>
</dbReference>
<dbReference type="EMBL" id="ADFV01013836">
    <property type="status" value="NOT_ANNOTATED_CDS"/>
    <property type="molecule type" value="Genomic_DNA"/>
</dbReference>
<comment type="subcellular location">
    <subcellularLocation>
        <location evidence="2">Cell junction</location>
        <location evidence="2">Adherens junction</location>
    </subcellularLocation>
    <subcellularLocation>
        <location evidence="3">Cell junction</location>
        <location evidence="3">Desmosome</location>
    </subcellularLocation>
    <subcellularLocation>
        <location evidence="1">Cell membrane</location>
        <topology evidence="1">Single-pass type I membrane protein</topology>
    </subcellularLocation>
</comment>
<dbReference type="Ensembl" id="ENSNLET00000037480.1">
    <property type="protein sequence ID" value="ENSNLEP00000032397.1"/>
    <property type="gene ID" value="ENSNLEG00000005326.3"/>
</dbReference>
<name>A0A2I3GMB2_NOMLE</name>
<dbReference type="EMBL" id="ADFV01013830">
    <property type="status" value="NOT_ANNOTATED_CDS"/>
    <property type="molecule type" value="Genomic_DNA"/>
</dbReference>
<dbReference type="PROSITE" id="PS50268">
    <property type="entry name" value="CADHERIN_2"/>
    <property type="match status" value="4"/>
</dbReference>
<evidence type="ECO:0000256" key="5">
    <source>
        <dbReference type="ARBA" id="ARBA00022685"/>
    </source>
</evidence>
<dbReference type="EMBL" id="ADFV01013832">
    <property type="status" value="NOT_ANNOTATED_CDS"/>
    <property type="molecule type" value="Genomic_DNA"/>
</dbReference>
<dbReference type="GO" id="GO:0016600">
    <property type="term" value="C:flotillin complex"/>
    <property type="evidence" value="ECO:0007669"/>
    <property type="project" value="TreeGrafter"/>
</dbReference>
<comment type="function">
    <text evidence="16">E-Cad/CTF2 promotes non-amyloidogenic degradation of Abeta precursors. Has a strong inhibitory effect on APP C99 and C83 production.</text>
</comment>
<keyword evidence="12" id="KW-1133">Transmembrane helix</keyword>
<dbReference type="InterPro" id="IPR015919">
    <property type="entry name" value="Cadherin-like_sf"/>
</dbReference>
<dbReference type="PANTHER" id="PTHR24027">
    <property type="entry name" value="CADHERIN-23"/>
    <property type="match status" value="1"/>
</dbReference>
<feature type="domain" description="Cadherin" evidence="21">
    <location>
        <begin position="353"/>
        <end position="464"/>
    </location>
</feature>
<keyword evidence="11" id="KW-0130">Cell adhesion</keyword>
<dbReference type="InterPro" id="IPR039808">
    <property type="entry name" value="Cadherin"/>
</dbReference>
<dbReference type="EMBL" id="ADFV01013834">
    <property type="status" value="NOT_ANNOTATED_CDS"/>
    <property type="molecule type" value="Genomic_DNA"/>
</dbReference>
<evidence type="ECO:0000256" key="20">
    <source>
        <dbReference type="PROSITE-ProRule" id="PRU00043"/>
    </source>
</evidence>
<dbReference type="GeneTree" id="ENSGT00940000157175"/>
<dbReference type="EMBL" id="ADFV01013833">
    <property type="status" value="NOT_ANNOTATED_CDS"/>
    <property type="molecule type" value="Genomic_DNA"/>
</dbReference>
<keyword evidence="23" id="KW-1185">Reference proteome</keyword>
<reference evidence="22" key="3">
    <citation type="submission" date="2025-09" db="UniProtKB">
        <authorList>
            <consortium name="Ensembl"/>
        </authorList>
    </citation>
    <scope>IDENTIFICATION</scope>
</reference>
<evidence type="ECO:0000256" key="6">
    <source>
        <dbReference type="ARBA" id="ARBA00022692"/>
    </source>
</evidence>
<proteinExistence type="predicted"/>
<evidence type="ECO:0000259" key="21">
    <source>
        <dbReference type="PROSITE" id="PS50268"/>
    </source>
</evidence>
<dbReference type="PRINTS" id="PR02045">
    <property type="entry name" value="F138DOMAIN"/>
</dbReference>
<dbReference type="GO" id="GO:0007156">
    <property type="term" value="P:homophilic cell adhesion via plasma membrane adhesion molecules"/>
    <property type="evidence" value="ECO:0007669"/>
    <property type="project" value="InterPro"/>
</dbReference>
<dbReference type="Pfam" id="PF08758">
    <property type="entry name" value="Cadherin_pro"/>
    <property type="match status" value="1"/>
</dbReference>
<dbReference type="GO" id="GO:0030057">
    <property type="term" value="C:desmosome"/>
    <property type="evidence" value="ECO:0007669"/>
    <property type="project" value="UniProtKB-SubCell"/>
</dbReference>
<dbReference type="GO" id="GO:0016339">
    <property type="term" value="P:calcium-dependent cell-cell adhesion via plasma membrane cell adhesion molecules"/>
    <property type="evidence" value="ECO:0007669"/>
    <property type="project" value="TreeGrafter"/>
</dbReference>
<keyword evidence="5" id="KW-0165">Cleavage on pair of basic residues</keyword>
<dbReference type="EMBL" id="ADFV01013831">
    <property type="status" value="NOT_ANNOTATED_CDS"/>
    <property type="molecule type" value="Genomic_DNA"/>
</dbReference>
<dbReference type="Proteomes" id="UP000001073">
    <property type="component" value="Chromosome 2"/>
</dbReference>
<keyword evidence="4" id="KW-1003">Cell membrane</keyword>
<evidence type="ECO:0000256" key="19">
    <source>
        <dbReference type="ARBA" id="ARBA00079687"/>
    </source>
</evidence>
<reference evidence="22" key="2">
    <citation type="submission" date="2025-08" db="UniProtKB">
        <authorList>
            <consortium name="Ensembl"/>
        </authorList>
    </citation>
    <scope>IDENTIFICATION</scope>
</reference>
<evidence type="ECO:0000256" key="16">
    <source>
        <dbReference type="ARBA" id="ARBA00025086"/>
    </source>
</evidence>
<keyword evidence="13" id="KW-0472">Membrane</keyword>
<evidence type="ECO:0000256" key="15">
    <source>
        <dbReference type="ARBA" id="ARBA00023893"/>
    </source>
</evidence>